<evidence type="ECO:0000259" key="1">
    <source>
        <dbReference type="Pfam" id="PF09967"/>
    </source>
</evidence>
<proteinExistence type="predicted"/>
<dbReference type="EMBL" id="VSSQ01123329">
    <property type="protein sequence ID" value="MPN54768.1"/>
    <property type="molecule type" value="Genomic_DNA"/>
</dbReference>
<reference evidence="2" key="1">
    <citation type="submission" date="2019-08" db="EMBL/GenBank/DDBJ databases">
        <authorList>
            <person name="Kucharzyk K."/>
            <person name="Murdoch R.W."/>
            <person name="Higgins S."/>
            <person name="Loffler F."/>
        </authorList>
    </citation>
    <scope>NUCLEOTIDE SEQUENCE</scope>
</reference>
<sequence length="137" mass="16137">MVQRFLDKTYSILMQQESFFNKINLRIMQCDDTLQEEITITCKEDFDSYMKTMRIKGFGGTDFRPVFNRVEELVKAKEFKNLKGVIYFTDGYGTYPEKKPSFDSAFIYLGYNPERPPTPVWAIKLILDENELAEDIK</sequence>
<accession>A0A645ITN6</accession>
<organism evidence="2">
    <name type="scientific">bioreactor metagenome</name>
    <dbReference type="NCBI Taxonomy" id="1076179"/>
    <lineage>
        <taxon>unclassified sequences</taxon>
        <taxon>metagenomes</taxon>
        <taxon>ecological metagenomes</taxon>
    </lineage>
</organism>
<dbReference type="AlphaFoldDB" id="A0A645ITN6"/>
<gene>
    <name evidence="2" type="ORF">SDC9_202445</name>
</gene>
<feature type="domain" description="VWA-like" evidence="1">
    <location>
        <begin position="24"/>
        <end position="123"/>
    </location>
</feature>
<comment type="caution">
    <text evidence="2">The sequence shown here is derived from an EMBL/GenBank/DDBJ whole genome shotgun (WGS) entry which is preliminary data.</text>
</comment>
<protein>
    <recommendedName>
        <fullName evidence="1">VWA-like domain-containing protein</fullName>
    </recommendedName>
</protein>
<dbReference type="InterPro" id="IPR018698">
    <property type="entry name" value="VWA-like_dom"/>
</dbReference>
<dbReference type="Pfam" id="PF09967">
    <property type="entry name" value="DUF2201"/>
    <property type="match status" value="1"/>
</dbReference>
<name>A0A645ITN6_9ZZZZ</name>
<evidence type="ECO:0000313" key="2">
    <source>
        <dbReference type="EMBL" id="MPN54768.1"/>
    </source>
</evidence>